<dbReference type="InterPro" id="IPR003959">
    <property type="entry name" value="ATPase_AAA_core"/>
</dbReference>
<dbReference type="Gene3D" id="3.40.50.300">
    <property type="entry name" value="P-loop containing nucleotide triphosphate hydrolases"/>
    <property type="match status" value="1"/>
</dbReference>
<keyword evidence="4 8" id="KW-0720">Serine protease</keyword>
<dbReference type="Gene3D" id="1.10.8.60">
    <property type="match status" value="1"/>
</dbReference>
<dbReference type="NCBIfam" id="TIGR00763">
    <property type="entry name" value="lon"/>
    <property type="match status" value="1"/>
</dbReference>
<dbReference type="Gene3D" id="3.30.230.10">
    <property type="match status" value="1"/>
</dbReference>
<keyword evidence="3 8" id="KW-0378">Hydrolase</keyword>
<evidence type="ECO:0000256" key="8">
    <source>
        <dbReference type="PROSITE-ProRule" id="PRU01122"/>
    </source>
</evidence>
<feature type="active site" evidence="8">
    <location>
        <position position="474"/>
    </location>
</feature>
<dbReference type="GO" id="GO:0006508">
    <property type="term" value="P:proteolysis"/>
    <property type="evidence" value="ECO:0007669"/>
    <property type="project" value="UniProtKB-KW"/>
</dbReference>
<dbReference type="FunFam" id="3.40.50.300:FF:000021">
    <property type="entry name" value="Lon protease homolog"/>
    <property type="match status" value="1"/>
</dbReference>
<protein>
    <recommendedName>
        <fullName evidence="7 8">endopeptidase La</fullName>
        <ecNumber evidence="7 8">3.4.21.53</ecNumber>
    </recommendedName>
</protein>
<dbReference type="Pfam" id="PF00004">
    <property type="entry name" value="AAA"/>
    <property type="match status" value="1"/>
</dbReference>
<organism evidence="10 11">
    <name type="scientific">Candidatus Paracaedimonas acanthamoebae</name>
    <dbReference type="NCBI Taxonomy" id="244581"/>
    <lineage>
        <taxon>Bacteria</taxon>
        <taxon>Pseudomonadati</taxon>
        <taxon>Pseudomonadota</taxon>
        <taxon>Alphaproteobacteria</taxon>
        <taxon>Holosporales</taxon>
        <taxon>Caedimonadaceae</taxon>
        <taxon>Candidatus Paracaedimonas</taxon>
    </lineage>
</organism>
<evidence type="ECO:0000313" key="10">
    <source>
        <dbReference type="EMBL" id="MBN9413040.1"/>
    </source>
</evidence>
<dbReference type="InterPro" id="IPR027417">
    <property type="entry name" value="P-loop_NTPase"/>
</dbReference>
<dbReference type="InterPro" id="IPR054594">
    <property type="entry name" value="Lon_lid"/>
</dbReference>
<feature type="domain" description="Lon proteolytic" evidence="9">
    <location>
        <begin position="387"/>
        <end position="568"/>
    </location>
</feature>
<dbReference type="Proteomes" id="UP000664414">
    <property type="component" value="Unassembled WGS sequence"/>
</dbReference>
<evidence type="ECO:0000256" key="3">
    <source>
        <dbReference type="ARBA" id="ARBA00022801"/>
    </source>
</evidence>
<dbReference type="CDD" id="cd19500">
    <property type="entry name" value="RecA-like_Lon"/>
    <property type="match status" value="1"/>
</dbReference>
<comment type="similarity">
    <text evidence="8">Belongs to the peptidase S16 family.</text>
</comment>
<sequence length="583" mass="64512">MIQIFLALYFSLFLGNLFLPQNPLSDSQGQIQSADKKNFFEAELEKIRERIKNKKLTSEAREKALAEFERLWNMNPFSPEAAEIRKYLDWLLSFPWVPENHQKEIDLAEAEKILNEDHYGLVEVKDRVIEYLAAQKRAGHKKVPVLCLLGSPGVGKTSLAKSIARALGREFQRVPLGGIRDEAEIRGHMRTYVSARPGRIIEALKKAKTTNVMILLDEIDKVGGMNWSGDPSAALLELLDPEQNNAFLDHYLEIGADLSSVMFVATANDLSNLPKAVLDRMEIVTIEGYTLQEKQEIAKRHIIPRQMEMNGLKENEFSLDRELIPLLIERYTFEAGVRGLEREIAKICRKAAKELILKGKTFISITKENLESYAGQEKVFRTRAHKVNQVGVTTGLAASGAGGNLGFIEAVIMPGSGKVFTTGSLGNMTVESFNAAASYIRAHANAFGINPEIIKQQNIHLHMPEAGSPKDGPSAGVAAAVSIVSVFTGIPVRHDVAMTGEITLHGNVLPIGGLKEKLLAAQREGIKKVLIPADNVRDLDKVPESCKAALDIIPIKKVEEAFSIALERMPTHDKLMNGMVSRR</sequence>
<dbReference type="SUPFAM" id="SSF52540">
    <property type="entry name" value="P-loop containing nucleoside triphosphate hydrolases"/>
    <property type="match status" value="1"/>
</dbReference>
<reference evidence="10" key="1">
    <citation type="submission" date="2021-02" db="EMBL/GenBank/DDBJ databases">
        <title>Thiocyanate and organic carbon inputs drive convergent selection for specific autotrophic Afipia and Thiobacillus strains within complex microbiomes.</title>
        <authorList>
            <person name="Huddy R.J."/>
            <person name="Sachdeva R."/>
            <person name="Kadzinga F."/>
            <person name="Kantor R.S."/>
            <person name="Harrison S.T.L."/>
            <person name="Banfield J.F."/>
        </authorList>
    </citation>
    <scope>NUCLEOTIDE SEQUENCE</scope>
    <source>
        <strain evidence="10">SCN18_10_11_15_R4_P_38_20</strain>
    </source>
</reference>
<evidence type="ECO:0000256" key="7">
    <source>
        <dbReference type="ARBA" id="ARBA00066743"/>
    </source>
</evidence>
<accession>A0A8J7PIY6</accession>
<evidence type="ECO:0000256" key="2">
    <source>
        <dbReference type="ARBA" id="ARBA00022741"/>
    </source>
</evidence>
<dbReference type="EC" id="3.4.21.53" evidence="7 8"/>
<proteinExistence type="inferred from homology"/>
<dbReference type="PROSITE" id="PS51786">
    <property type="entry name" value="LON_PROTEOLYTIC"/>
    <property type="match status" value="1"/>
</dbReference>
<dbReference type="InterPro" id="IPR027065">
    <property type="entry name" value="Lon_Prtase"/>
</dbReference>
<comment type="catalytic activity">
    <reaction evidence="6 8">
        <text>Hydrolysis of proteins in presence of ATP.</text>
        <dbReference type="EC" id="3.4.21.53"/>
    </reaction>
</comment>
<dbReference type="PRINTS" id="PR00830">
    <property type="entry name" value="ENDOLAPTASE"/>
</dbReference>
<dbReference type="EMBL" id="JAFKGL010000015">
    <property type="protein sequence ID" value="MBN9413040.1"/>
    <property type="molecule type" value="Genomic_DNA"/>
</dbReference>
<dbReference type="SMART" id="SM00382">
    <property type="entry name" value="AAA"/>
    <property type="match status" value="1"/>
</dbReference>
<dbReference type="SUPFAM" id="SSF54211">
    <property type="entry name" value="Ribosomal protein S5 domain 2-like"/>
    <property type="match status" value="1"/>
</dbReference>
<dbReference type="InterPro" id="IPR020568">
    <property type="entry name" value="Ribosomal_Su5_D2-typ_SF"/>
</dbReference>
<dbReference type="Pfam" id="PF22667">
    <property type="entry name" value="Lon_lid"/>
    <property type="match status" value="1"/>
</dbReference>
<dbReference type="InterPro" id="IPR008269">
    <property type="entry name" value="Lon_proteolytic"/>
</dbReference>
<dbReference type="InterPro" id="IPR014721">
    <property type="entry name" value="Ribsml_uS5_D2-typ_fold_subgr"/>
</dbReference>
<feature type="active site" evidence="8">
    <location>
        <position position="517"/>
    </location>
</feature>
<keyword evidence="5" id="KW-0067">ATP-binding</keyword>
<dbReference type="GO" id="GO:0016887">
    <property type="term" value="F:ATP hydrolysis activity"/>
    <property type="evidence" value="ECO:0007669"/>
    <property type="project" value="InterPro"/>
</dbReference>
<evidence type="ECO:0000256" key="4">
    <source>
        <dbReference type="ARBA" id="ARBA00022825"/>
    </source>
</evidence>
<keyword evidence="2" id="KW-0547">Nucleotide-binding</keyword>
<keyword evidence="1 8" id="KW-0645">Protease</keyword>
<gene>
    <name evidence="10" type="primary">lon</name>
    <name evidence="10" type="ORF">J0H12_03855</name>
</gene>
<dbReference type="AlphaFoldDB" id="A0A8J7PIY6"/>
<evidence type="ECO:0000256" key="1">
    <source>
        <dbReference type="ARBA" id="ARBA00022670"/>
    </source>
</evidence>
<dbReference type="PANTHER" id="PTHR10046">
    <property type="entry name" value="ATP DEPENDENT LON PROTEASE FAMILY MEMBER"/>
    <property type="match status" value="1"/>
</dbReference>
<dbReference type="GO" id="GO:0004252">
    <property type="term" value="F:serine-type endopeptidase activity"/>
    <property type="evidence" value="ECO:0007669"/>
    <property type="project" value="UniProtKB-UniRule"/>
</dbReference>
<dbReference type="InterPro" id="IPR004815">
    <property type="entry name" value="Lon_bac/euk-typ"/>
</dbReference>
<dbReference type="GO" id="GO:0005524">
    <property type="term" value="F:ATP binding"/>
    <property type="evidence" value="ECO:0007669"/>
    <property type="project" value="UniProtKB-KW"/>
</dbReference>
<dbReference type="Pfam" id="PF05362">
    <property type="entry name" value="Lon_C"/>
    <property type="match status" value="1"/>
</dbReference>
<evidence type="ECO:0000313" key="11">
    <source>
        <dbReference type="Proteomes" id="UP000664414"/>
    </source>
</evidence>
<evidence type="ECO:0000259" key="9">
    <source>
        <dbReference type="PROSITE" id="PS51786"/>
    </source>
</evidence>
<dbReference type="GO" id="GO:0030163">
    <property type="term" value="P:protein catabolic process"/>
    <property type="evidence" value="ECO:0007669"/>
    <property type="project" value="InterPro"/>
</dbReference>
<dbReference type="GO" id="GO:0004176">
    <property type="term" value="F:ATP-dependent peptidase activity"/>
    <property type="evidence" value="ECO:0007669"/>
    <property type="project" value="UniProtKB-UniRule"/>
</dbReference>
<name>A0A8J7PIY6_9PROT</name>
<dbReference type="Gene3D" id="1.20.5.5270">
    <property type="match status" value="1"/>
</dbReference>
<dbReference type="InterPro" id="IPR003593">
    <property type="entry name" value="AAA+_ATPase"/>
</dbReference>
<comment type="caution">
    <text evidence="10">The sequence shown here is derived from an EMBL/GenBank/DDBJ whole genome shotgun (WGS) entry which is preliminary data.</text>
</comment>
<evidence type="ECO:0000256" key="5">
    <source>
        <dbReference type="ARBA" id="ARBA00022840"/>
    </source>
</evidence>
<evidence type="ECO:0000256" key="6">
    <source>
        <dbReference type="ARBA" id="ARBA00050665"/>
    </source>
</evidence>